<dbReference type="InterPro" id="IPR000210">
    <property type="entry name" value="BTB/POZ_dom"/>
</dbReference>
<dbReference type="OrthoDB" id="3164835at2759"/>
<evidence type="ECO:0000259" key="2">
    <source>
        <dbReference type="PROSITE" id="PS50097"/>
    </source>
</evidence>
<feature type="region of interest" description="Disordered" evidence="1">
    <location>
        <begin position="1"/>
        <end position="25"/>
    </location>
</feature>
<dbReference type="InterPro" id="IPR051481">
    <property type="entry name" value="BTB-POZ/Galectin-3-binding"/>
</dbReference>
<dbReference type="PANTHER" id="PTHR24410">
    <property type="entry name" value="HL07962P-RELATED"/>
    <property type="match status" value="1"/>
</dbReference>
<reference evidence="3 4" key="1">
    <citation type="submission" date="2019-02" db="EMBL/GenBank/DDBJ databases">
        <title>Genome sequencing of the rare red list fungi Antrodiella citrinella (Flaviporus citrinellus).</title>
        <authorList>
            <person name="Buettner E."/>
            <person name="Kellner H."/>
        </authorList>
    </citation>
    <scope>NUCLEOTIDE SEQUENCE [LARGE SCALE GENOMIC DNA]</scope>
    <source>
        <strain evidence="3 4">DSM 108506</strain>
    </source>
</reference>
<dbReference type="Proteomes" id="UP000308730">
    <property type="component" value="Unassembled WGS sequence"/>
</dbReference>
<keyword evidence="4" id="KW-1185">Reference proteome</keyword>
<dbReference type="EMBL" id="SGPM01000112">
    <property type="protein sequence ID" value="THH29688.1"/>
    <property type="molecule type" value="Genomic_DNA"/>
</dbReference>
<dbReference type="AlphaFoldDB" id="A0A4S4MWB6"/>
<proteinExistence type="predicted"/>
<organism evidence="3 4">
    <name type="scientific">Antrodiella citrinella</name>
    <dbReference type="NCBI Taxonomy" id="2447956"/>
    <lineage>
        <taxon>Eukaryota</taxon>
        <taxon>Fungi</taxon>
        <taxon>Dikarya</taxon>
        <taxon>Basidiomycota</taxon>
        <taxon>Agaricomycotina</taxon>
        <taxon>Agaricomycetes</taxon>
        <taxon>Polyporales</taxon>
        <taxon>Steccherinaceae</taxon>
        <taxon>Antrodiella</taxon>
    </lineage>
</organism>
<evidence type="ECO:0000256" key="1">
    <source>
        <dbReference type="SAM" id="MobiDB-lite"/>
    </source>
</evidence>
<gene>
    <name evidence="3" type="ORF">EUX98_g4503</name>
</gene>
<protein>
    <recommendedName>
        <fullName evidence="2">BTB domain-containing protein</fullName>
    </recommendedName>
</protein>
<name>A0A4S4MWB6_9APHY</name>
<sequence length="553" mass="61427">MRPTPTPQATDAPDGDMPEPSYTVAPAPFNRPDADIILVSSDHIKFSCHKAILSIASPFFADMFSLPQPTLDPNSSLTDAVLLPLSERGRIIHDLLRLVYPVVAPPLDVLGHTVDVVRAGRKYQMADHLRRIAEDALNRLSYEQPLESYVRCCRFEMEENASRAARSLFLPAGYFPVPAQAVKIQQAALASIHNGTMQGLGTITAGAYFRLRQYIRQMSTPKNLPNPHHQFVYPASKNYVARNSSTEDVDGSDWVHSCDLFERRPADVFVCSATSLNCRIPAHRFILSLFSPILADEIAASTVVEDGHTLIYLPEDARVLCDLLRFSYGTGSYLPPDNVNVNVNVAWFIDIFAAAQKYAMPAVMGTLRTAFQPSLKSDPLPAYFVAIACGWTDEAEQAALSVMDQDVPVADVYLPQMERCSARAYQNLLDYCTQYTAAVSKVLDHYRTRDGPRAGVQEAHERISRVLDDILGTTPSSSSAARNRRISEMLAERDLSEEPMDKVDKVCQFRYEPAPQRERLGVLTPIMLGSVAFGLTNVVLNPNNDNCHVYSWI</sequence>
<accession>A0A4S4MWB6</accession>
<dbReference type="InterPro" id="IPR011333">
    <property type="entry name" value="SKP1/BTB/POZ_sf"/>
</dbReference>
<comment type="caution">
    <text evidence="3">The sequence shown here is derived from an EMBL/GenBank/DDBJ whole genome shotgun (WGS) entry which is preliminary data.</text>
</comment>
<dbReference type="PROSITE" id="PS50097">
    <property type="entry name" value="BTB"/>
    <property type="match status" value="2"/>
</dbReference>
<feature type="domain" description="BTB" evidence="2">
    <location>
        <begin position="266"/>
        <end position="336"/>
    </location>
</feature>
<dbReference type="SMART" id="SM00225">
    <property type="entry name" value="BTB"/>
    <property type="match status" value="2"/>
</dbReference>
<dbReference type="Pfam" id="PF00651">
    <property type="entry name" value="BTB"/>
    <property type="match status" value="1"/>
</dbReference>
<dbReference type="Gene3D" id="3.30.710.10">
    <property type="entry name" value="Potassium Channel Kv1.1, Chain A"/>
    <property type="match status" value="2"/>
</dbReference>
<evidence type="ECO:0000313" key="3">
    <source>
        <dbReference type="EMBL" id="THH29688.1"/>
    </source>
</evidence>
<dbReference type="PANTHER" id="PTHR24410:SF23">
    <property type="entry name" value="BTB DOMAIN-CONTAINING PROTEIN-RELATED"/>
    <property type="match status" value="1"/>
</dbReference>
<dbReference type="SUPFAM" id="SSF54695">
    <property type="entry name" value="POZ domain"/>
    <property type="match status" value="2"/>
</dbReference>
<evidence type="ECO:0000313" key="4">
    <source>
        <dbReference type="Proteomes" id="UP000308730"/>
    </source>
</evidence>
<feature type="domain" description="BTB" evidence="2">
    <location>
        <begin position="34"/>
        <end position="100"/>
    </location>
</feature>